<evidence type="ECO:0000313" key="2">
    <source>
        <dbReference type="EMBL" id="CBY07279.1"/>
    </source>
</evidence>
<gene>
    <name evidence="2" type="ORF">GSOID_T00006368001</name>
</gene>
<evidence type="ECO:0000259" key="1">
    <source>
        <dbReference type="PROSITE" id="PS51379"/>
    </source>
</evidence>
<name>E4WUA6_OIKDI</name>
<organism evidence="2">
    <name type="scientific">Oikopleura dioica</name>
    <name type="common">Tunicate</name>
    <dbReference type="NCBI Taxonomy" id="34765"/>
    <lineage>
        <taxon>Eukaryota</taxon>
        <taxon>Metazoa</taxon>
        <taxon>Chordata</taxon>
        <taxon>Tunicata</taxon>
        <taxon>Appendicularia</taxon>
        <taxon>Copelata</taxon>
        <taxon>Oikopleuridae</taxon>
        <taxon>Oikopleura</taxon>
    </lineage>
</organism>
<dbReference type="EMBL" id="FN653016">
    <property type="protein sequence ID" value="CBY07279.1"/>
    <property type="molecule type" value="Genomic_DNA"/>
</dbReference>
<feature type="domain" description="4Fe-4S ferredoxin-type" evidence="1">
    <location>
        <begin position="61"/>
        <end position="91"/>
    </location>
</feature>
<reference evidence="2" key="1">
    <citation type="journal article" date="2010" name="Science">
        <title>Plasticity of animal genome architecture unmasked by rapid evolution of a pelagic tunicate.</title>
        <authorList>
            <person name="Denoeud F."/>
            <person name="Henriet S."/>
            <person name="Mungpakdee S."/>
            <person name="Aury J.M."/>
            <person name="Da Silva C."/>
            <person name="Brinkmann H."/>
            <person name="Mikhaleva J."/>
            <person name="Olsen L.C."/>
            <person name="Jubin C."/>
            <person name="Canestro C."/>
            <person name="Bouquet J.M."/>
            <person name="Danks G."/>
            <person name="Poulain J."/>
            <person name="Campsteijn C."/>
            <person name="Adamski M."/>
            <person name="Cross I."/>
            <person name="Yadetie F."/>
            <person name="Muffato M."/>
            <person name="Louis A."/>
            <person name="Butcher S."/>
            <person name="Tsagkogeorga G."/>
            <person name="Konrad A."/>
            <person name="Singh S."/>
            <person name="Jensen M.F."/>
            <person name="Cong E.H."/>
            <person name="Eikeseth-Otteraa H."/>
            <person name="Noel B."/>
            <person name="Anthouard V."/>
            <person name="Porcel B.M."/>
            <person name="Kachouri-Lafond R."/>
            <person name="Nishino A."/>
            <person name="Ugolini M."/>
            <person name="Chourrout P."/>
            <person name="Nishida H."/>
            <person name="Aasland R."/>
            <person name="Huzurbazar S."/>
            <person name="Westhof E."/>
            <person name="Delsuc F."/>
            <person name="Lehrach H."/>
            <person name="Reinhardt R."/>
            <person name="Weissenbach J."/>
            <person name="Roy S.W."/>
            <person name="Artiguenave F."/>
            <person name="Postlethwait J.H."/>
            <person name="Manak J.R."/>
            <person name="Thompson E.M."/>
            <person name="Jaillon O."/>
            <person name="Du Pasquier L."/>
            <person name="Boudinot P."/>
            <person name="Liberles D.A."/>
            <person name="Volff J.N."/>
            <person name="Philippe H."/>
            <person name="Lenhard B."/>
            <person name="Roest Crollius H."/>
            <person name="Wincker P."/>
            <person name="Chourrout D."/>
        </authorList>
    </citation>
    <scope>NUCLEOTIDE SEQUENCE [LARGE SCALE GENOMIC DNA]</scope>
</reference>
<dbReference type="PROSITE" id="PS51379">
    <property type="entry name" value="4FE4S_FER_2"/>
    <property type="match status" value="1"/>
</dbReference>
<evidence type="ECO:0000313" key="3">
    <source>
        <dbReference type="Proteomes" id="UP000001307"/>
    </source>
</evidence>
<dbReference type="InParanoid" id="E4WUA6"/>
<protein>
    <recommendedName>
        <fullName evidence="1">4Fe-4S ferredoxin-type domain-containing protein</fullName>
    </recommendedName>
</protein>
<dbReference type="Proteomes" id="UP000001307">
    <property type="component" value="Unassembled WGS sequence"/>
</dbReference>
<dbReference type="InterPro" id="IPR017896">
    <property type="entry name" value="4Fe4S_Fe-S-bd"/>
</dbReference>
<dbReference type="OrthoDB" id="10637712at2759"/>
<sequence>MPRAKKADPVGIKTQLDRDIEDLIENGGLQTGMSGVISTGLAEDNVQPDFARTEDLDDAVARISLLEKKAMIACQICAEICPQKAVTRVEKLDTESKGFTIKQSITVSMARDIQRVYGQIVALALGHEASLLYKMTRLSIGGEFPDMSRDAEAMTFIPDDSELYNEFRTMSAQMWDIMEEGDEADNIVISKKEGLIVQAKTTYNKVFHHLLDFIKNPRNKTTRQEIHTLVLDIRNGLQSLFQENTGIFRLNTWIEMSEKTSSEEFTKQTAISLIREFFPLSGEIAGAIYSAWELHKVDAEIVKGIPDWERSSIASRPQVTAATRSSPFGIVEQIKRRRDI</sequence>
<accession>E4WUA6</accession>
<dbReference type="AlphaFoldDB" id="E4WUA6"/>
<keyword evidence="3" id="KW-1185">Reference proteome</keyword>
<proteinExistence type="predicted"/>